<evidence type="ECO:0000256" key="3">
    <source>
        <dbReference type="SAM" id="Coils"/>
    </source>
</evidence>
<proteinExistence type="inferred from homology"/>
<protein>
    <submittedName>
        <fullName evidence="5">Coiled-coil domain containing 149a</fullName>
    </submittedName>
</protein>
<dbReference type="CTD" id="449999"/>
<dbReference type="InParanoid" id="A0A3Q3G2B1"/>
<accession>A0A3Q3G2B1</accession>
<evidence type="ECO:0000313" key="5">
    <source>
        <dbReference type="Ensembl" id="ENSLBEP00000025799.1"/>
    </source>
</evidence>
<evidence type="ECO:0000256" key="2">
    <source>
        <dbReference type="ARBA" id="ARBA00023054"/>
    </source>
</evidence>
<feature type="coiled-coil region" evidence="3">
    <location>
        <begin position="25"/>
        <end position="187"/>
    </location>
</feature>
<name>A0A3Q3G2B1_9LABR</name>
<evidence type="ECO:0000256" key="4">
    <source>
        <dbReference type="SAM" id="MobiDB-lite"/>
    </source>
</evidence>
<dbReference type="STRING" id="56723.ENSLBEP00000025799"/>
<dbReference type="RefSeq" id="XP_020486165.1">
    <property type="nucleotide sequence ID" value="XM_020630509.3"/>
</dbReference>
<reference evidence="5" key="1">
    <citation type="submission" date="2025-08" db="UniProtKB">
        <authorList>
            <consortium name="Ensembl"/>
        </authorList>
    </citation>
    <scope>IDENTIFICATION</scope>
</reference>
<dbReference type="OrthoDB" id="5917629at2759"/>
<keyword evidence="2 3" id="KW-0175">Coiled coil</keyword>
<dbReference type="Pfam" id="PF09789">
    <property type="entry name" value="CC149"/>
    <property type="match status" value="1"/>
</dbReference>
<dbReference type="PANTHER" id="PTHR21682:SF2">
    <property type="entry name" value="COILED-COIL DOMAIN-CONTAINING PROTEIN 149"/>
    <property type="match status" value="1"/>
</dbReference>
<evidence type="ECO:0000256" key="1">
    <source>
        <dbReference type="ARBA" id="ARBA00005872"/>
    </source>
</evidence>
<reference evidence="5" key="2">
    <citation type="submission" date="2025-09" db="UniProtKB">
        <authorList>
            <consortium name="Ensembl"/>
        </authorList>
    </citation>
    <scope>IDENTIFICATION</scope>
</reference>
<organism evidence="5 6">
    <name type="scientific">Labrus bergylta</name>
    <name type="common">ballan wrasse</name>
    <dbReference type="NCBI Taxonomy" id="56723"/>
    <lineage>
        <taxon>Eukaryota</taxon>
        <taxon>Metazoa</taxon>
        <taxon>Chordata</taxon>
        <taxon>Craniata</taxon>
        <taxon>Vertebrata</taxon>
        <taxon>Euteleostomi</taxon>
        <taxon>Actinopterygii</taxon>
        <taxon>Neopterygii</taxon>
        <taxon>Teleostei</taxon>
        <taxon>Neoteleostei</taxon>
        <taxon>Acanthomorphata</taxon>
        <taxon>Eupercaria</taxon>
        <taxon>Labriformes</taxon>
        <taxon>Labridae</taxon>
        <taxon>Labrus</taxon>
    </lineage>
</organism>
<dbReference type="Proteomes" id="UP000261660">
    <property type="component" value="Unplaced"/>
</dbReference>
<dbReference type="PANTHER" id="PTHR21682">
    <property type="entry name" value="COILED-COIL DOMAIN-CONTAINING PROTEIN 149"/>
    <property type="match status" value="1"/>
</dbReference>
<sequence>MQSSKRSEGDWQGLVSEFLVCKRKLESKKEALLILSKELDTCQQERDQYKLMANQLRERHQGLKKKYRELIDGDTSLPPEKRNQVNLAQLLRDSRDRAKKLAEEVKELNQRLGEAQGDNKLLRMTITRQRLGDEEVGARHFPAHEREDLVRQLERAGLQMEEMEHNMKALTDELQDVKAERNVFREKAYRLNVELNHILGNREARIIDVDALCMENRYLHDRFSQLQEEVNLLKSNIMKYKTALERRKNSTYGKSNNSPLTGVLSAKQVQEMLLEEQGCNLPATPQSISDLKSLATALLETIHEKNLVIQHQRHTNRILGNRVADLERKLKTLEVSGLWSLPGLTYRISVGIGRTRENITPNDNLQPELHPTRVTSQPTVQPPKGVSDDRSFHESLWERHTAGSNLGTDGVSGEDSPALLNSLEPLLSVETNGIDSRVGEIVTLTENQDTLELEEGRSPVEEAGREVEGVEDEELGSAVEEGEEAALALGVQNTESDFPWLQIKKGSVDHPEVCQQPCESQDSNAPEHVETPISNQETQAAEVLSTGERDIQ</sequence>
<dbReference type="GeneTree" id="ENSGT00390000015958"/>
<dbReference type="FunCoup" id="A0A3Q3G2B1">
    <property type="interactions" value="313"/>
</dbReference>
<comment type="similarity">
    <text evidence="1">Belongs to the CCDC149 family.</text>
</comment>
<dbReference type="InterPro" id="IPR019179">
    <property type="entry name" value="CC149"/>
</dbReference>
<feature type="region of interest" description="Disordered" evidence="4">
    <location>
        <begin position="512"/>
        <end position="552"/>
    </location>
</feature>
<feature type="region of interest" description="Disordered" evidence="4">
    <location>
        <begin position="358"/>
        <end position="390"/>
    </location>
</feature>
<dbReference type="Ensembl" id="ENSLBET00000027089.1">
    <property type="protein sequence ID" value="ENSLBEP00000025799.1"/>
    <property type="gene ID" value="ENSLBEG00000019664.1"/>
</dbReference>
<dbReference type="GeneID" id="109981625"/>
<keyword evidence="6" id="KW-1185">Reference proteome</keyword>
<evidence type="ECO:0000313" key="6">
    <source>
        <dbReference type="Proteomes" id="UP000261660"/>
    </source>
</evidence>
<dbReference type="AlphaFoldDB" id="A0A3Q3G2B1"/>